<dbReference type="InterPro" id="IPR035906">
    <property type="entry name" value="MetI-like_sf"/>
</dbReference>
<dbReference type="PANTHER" id="PTHR43744:SF13">
    <property type="entry name" value="SN-GLYCEROL-3-PHOSPHATE TRANSPORT INTEGRAL MEMBRANE PROTEIN ABC TRANSPORTER UGPE-RELATED"/>
    <property type="match status" value="1"/>
</dbReference>
<feature type="transmembrane region" description="Helical" evidence="7">
    <location>
        <begin position="234"/>
        <end position="256"/>
    </location>
</feature>
<dbReference type="RefSeq" id="WP_109274011.1">
    <property type="nucleotide sequence ID" value="NZ_QFKX01000001.1"/>
</dbReference>
<dbReference type="Pfam" id="PF00528">
    <property type="entry name" value="BPD_transp_1"/>
    <property type="match status" value="1"/>
</dbReference>
<keyword evidence="6 7" id="KW-0472">Membrane</keyword>
<evidence type="ECO:0000256" key="6">
    <source>
        <dbReference type="ARBA" id="ARBA00023136"/>
    </source>
</evidence>
<dbReference type="InterPro" id="IPR000515">
    <property type="entry name" value="MetI-like"/>
</dbReference>
<accession>A0A2U2RMM2</accession>
<evidence type="ECO:0000256" key="2">
    <source>
        <dbReference type="ARBA" id="ARBA00022448"/>
    </source>
</evidence>
<dbReference type="PANTHER" id="PTHR43744">
    <property type="entry name" value="ABC TRANSPORTER PERMEASE PROTEIN MG189-RELATED-RELATED"/>
    <property type="match status" value="1"/>
</dbReference>
<evidence type="ECO:0000313" key="10">
    <source>
        <dbReference type="EMBL" id="PWH07127.1"/>
    </source>
</evidence>
<comment type="caution">
    <text evidence="10">The sequence shown here is derived from an EMBL/GenBank/DDBJ whole genome shotgun (WGS) entry which is preliminary data.</text>
</comment>
<dbReference type="Gene3D" id="1.10.3720.10">
    <property type="entry name" value="MetI-like"/>
    <property type="match status" value="1"/>
</dbReference>
<evidence type="ECO:0000256" key="8">
    <source>
        <dbReference type="SAM" id="MobiDB-lite"/>
    </source>
</evidence>
<evidence type="ECO:0000313" key="11">
    <source>
        <dbReference type="Proteomes" id="UP000245590"/>
    </source>
</evidence>
<dbReference type="GO" id="GO:0005886">
    <property type="term" value="C:plasma membrane"/>
    <property type="evidence" value="ECO:0007669"/>
    <property type="project" value="UniProtKB-SubCell"/>
</dbReference>
<keyword evidence="4 7" id="KW-0812">Transmembrane</keyword>
<protein>
    <submittedName>
        <fullName evidence="10">Glycerol-3-phosphate ABC transporter permease</fullName>
    </submittedName>
</protein>
<feature type="domain" description="ABC transmembrane type-1" evidence="9">
    <location>
        <begin position="96"/>
        <end position="286"/>
    </location>
</feature>
<evidence type="ECO:0000256" key="5">
    <source>
        <dbReference type="ARBA" id="ARBA00022989"/>
    </source>
</evidence>
<sequence>MTTTVRSPGPLSRLRAGRSQQRRSADLHRPLWQTIVLTALVIASLLVFLVPIYWLFSGAVKSNADIYSWPLKWVPTSLHLDNFRSAWEAAPFDRFLINSLITTSVGTALEMVNAILCAYAFAFVHVRIKRVLFLFLIGSMMLPGHVTLIVNYITVGNLGWLNTYQGMILPGIGSAFAMFLLYQQMRTIDPEILQAAEVDGAGHLRRMVLIVVPMSWPMILTATLIVLVGKWNEYVWPLIVTSTASMRTLPIGLLFLRSQEGYTNWGALLAGTVIAAGPMLLLFFLAQRRIIGGMAAGALK</sequence>
<organism evidence="10 11">
    <name type="scientific">Brachybacterium endophyticum</name>
    <dbReference type="NCBI Taxonomy" id="2182385"/>
    <lineage>
        <taxon>Bacteria</taxon>
        <taxon>Bacillati</taxon>
        <taxon>Actinomycetota</taxon>
        <taxon>Actinomycetes</taxon>
        <taxon>Micrococcales</taxon>
        <taxon>Dermabacteraceae</taxon>
        <taxon>Brachybacterium</taxon>
    </lineage>
</organism>
<evidence type="ECO:0000256" key="7">
    <source>
        <dbReference type="RuleBase" id="RU363032"/>
    </source>
</evidence>
<name>A0A2U2RMM2_9MICO</name>
<evidence type="ECO:0000259" key="9">
    <source>
        <dbReference type="PROSITE" id="PS50928"/>
    </source>
</evidence>
<feature type="transmembrane region" description="Helical" evidence="7">
    <location>
        <begin position="95"/>
        <end position="124"/>
    </location>
</feature>
<dbReference type="GO" id="GO:0055085">
    <property type="term" value="P:transmembrane transport"/>
    <property type="evidence" value="ECO:0007669"/>
    <property type="project" value="InterPro"/>
</dbReference>
<proteinExistence type="inferred from homology"/>
<evidence type="ECO:0000256" key="1">
    <source>
        <dbReference type="ARBA" id="ARBA00004651"/>
    </source>
</evidence>
<keyword evidence="5 7" id="KW-1133">Transmembrane helix</keyword>
<dbReference type="CDD" id="cd06261">
    <property type="entry name" value="TM_PBP2"/>
    <property type="match status" value="1"/>
</dbReference>
<dbReference type="PROSITE" id="PS50928">
    <property type="entry name" value="ABC_TM1"/>
    <property type="match status" value="1"/>
</dbReference>
<keyword evidence="2 7" id="KW-0813">Transport</keyword>
<dbReference type="EMBL" id="QFKX01000001">
    <property type="protein sequence ID" value="PWH07127.1"/>
    <property type="molecule type" value="Genomic_DNA"/>
</dbReference>
<feature type="transmembrane region" description="Helical" evidence="7">
    <location>
        <begin position="31"/>
        <end position="56"/>
    </location>
</feature>
<keyword evidence="3" id="KW-1003">Cell membrane</keyword>
<dbReference type="SUPFAM" id="SSF161098">
    <property type="entry name" value="MetI-like"/>
    <property type="match status" value="1"/>
</dbReference>
<dbReference type="AlphaFoldDB" id="A0A2U2RMM2"/>
<evidence type="ECO:0000256" key="4">
    <source>
        <dbReference type="ARBA" id="ARBA00022692"/>
    </source>
</evidence>
<keyword evidence="11" id="KW-1185">Reference proteome</keyword>
<reference evidence="10 11" key="1">
    <citation type="submission" date="2018-05" db="EMBL/GenBank/DDBJ databases">
        <title>Brachybacterium sp. M1HQ-2T, whole genome shotgun sequence.</title>
        <authorList>
            <person name="Tuo L."/>
        </authorList>
    </citation>
    <scope>NUCLEOTIDE SEQUENCE [LARGE SCALE GENOMIC DNA]</scope>
    <source>
        <strain evidence="10 11">M1HQ-2</strain>
    </source>
</reference>
<feature type="region of interest" description="Disordered" evidence="8">
    <location>
        <begin position="1"/>
        <end position="21"/>
    </location>
</feature>
<feature type="transmembrane region" description="Helical" evidence="7">
    <location>
        <begin position="268"/>
        <end position="286"/>
    </location>
</feature>
<feature type="transmembrane region" description="Helical" evidence="7">
    <location>
        <begin position="164"/>
        <end position="182"/>
    </location>
</feature>
<comment type="similarity">
    <text evidence="7">Belongs to the binding-protein-dependent transport system permease family.</text>
</comment>
<dbReference type="Proteomes" id="UP000245590">
    <property type="component" value="Unassembled WGS sequence"/>
</dbReference>
<dbReference type="OrthoDB" id="3524874at2"/>
<feature type="transmembrane region" description="Helical" evidence="7">
    <location>
        <begin position="131"/>
        <end position="152"/>
    </location>
</feature>
<comment type="subcellular location">
    <subcellularLocation>
        <location evidence="1 7">Cell membrane</location>
        <topology evidence="1 7">Multi-pass membrane protein</topology>
    </subcellularLocation>
</comment>
<gene>
    <name evidence="10" type="ORF">DEO23_00205</name>
</gene>
<evidence type="ECO:0000256" key="3">
    <source>
        <dbReference type="ARBA" id="ARBA00022475"/>
    </source>
</evidence>
<feature type="transmembrane region" description="Helical" evidence="7">
    <location>
        <begin position="207"/>
        <end position="228"/>
    </location>
</feature>